<dbReference type="Gene3D" id="3.60.21.10">
    <property type="match status" value="1"/>
</dbReference>
<dbReference type="GO" id="GO:0008408">
    <property type="term" value="F:3'-5' exonuclease activity"/>
    <property type="evidence" value="ECO:0007669"/>
    <property type="project" value="InterPro"/>
</dbReference>
<dbReference type="PANTHER" id="PTHR30337">
    <property type="entry name" value="COMPONENT OF ATP-DEPENDENT DSDNA EXONUCLEASE"/>
    <property type="match status" value="1"/>
</dbReference>
<reference evidence="11" key="1">
    <citation type="journal article" date="2017" name="Appl. Environ. Microbiol.">
        <title>Genomic Analysis of Calderihabitans maritimus KKC1, a Thermophilic, Hydrogenogenic, Carboxydotrophic Bacterium Isolated from Marine Sediment.</title>
        <authorList>
            <person name="Omae K."/>
            <person name="Yoneda Y."/>
            <person name="Fukuyama Y."/>
            <person name="Yoshida T."/>
            <person name="Sako Y."/>
        </authorList>
    </citation>
    <scope>NUCLEOTIDE SEQUENCE [LARGE SCALE GENOMIC DNA]</scope>
    <source>
        <strain evidence="11">KKC1</strain>
    </source>
</reference>
<name>A0A1Z5HY54_9FIRM</name>
<evidence type="ECO:0000259" key="8">
    <source>
        <dbReference type="Pfam" id="PF00149"/>
    </source>
</evidence>
<comment type="similarity">
    <text evidence="1 7">Belongs to the SbcD family.</text>
</comment>
<dbReference type="PANTHER" id="PTHR30337:SF0">
    <property type="entry name" value="NUCLEASE SBCCD SUBUNIT D"/>
    <property type="match status" value="1"/>
</dbReference>
<organism evidence="10 11">
    <name type="scientific">Calderihabitans maritimus</name>
    <dbReference type="NCBI Taxonomy" id="1246530"/>
    <lineage>
        <taxon>Bacteria</taxon>
        <taxon>Bacillati</taxon>
        <taxon>Bacillota</taxon>
        <taxon>Clostridia</taxon>
        <taxon>Neomoorellales</taxon>
        <taxon>Calderihabitantaceae</taxon>
        <taxon>Calderihabitans</taxon>
    </lineage>
</organism>
<keyword evidence="7" id="KW-0235">DNA replication</keyword>
<comment type="caution">
    <text evidence="10">The sequence shown here is derived from an EMBL/GenBank/DDBJ whole genome shotgun (WGS) entry which is preliminary data.</text>
</comment>
<keyword evidence="11" id="KW-1185">Reference proteome</keyword>
<keyword evidence="6 7" id="KW-0269">Exonuclease</keyword>
<protein>
    <recommendedName>
        <fullName evidence="3 7">Nuclease SbcCD subunit D</fullName>
    </recommendedName>
</protein>
<keyword evidence="7" id="KW-0233">DNA recombination</keyword>
<evidence type="ECO:0000256" key="1">
    <source>
        <dbReference type="ARBA" id="ARBA00010555"/>
    </source>
</evidence>
<accession>A0A1Z5HY54</accession>
<dbReference type="GO" id="GO:0004519">
    <property type="term" value="F:endonuclease activity"/>
    <property type="evidence" value="ECO:0007669"/>
    <property type="project" value="UniProtKB-KW"/>
</dbReference>
<dbReference type="InterPro" id="IPR041796">
    <property type="entry name" value="Mre11_N"/>
</dbReference>
<dbReference type="EMBL" id="BDGJ01000215">
    <property type="protein sequence ID" value="GAW94338.1"/>
    <property type="molecule type" value="Genomic_DNA"/>
</dbReference>
<evidence type="ECO:0000256" key="2">
    <source>
        <dbReference type="ARBA" id="ARBA00011322"/>
    </source>
</evidence>
<dbReference type="GO" id="GO:0006310">
    <property type="term" value="P:DNA recombination"/>
    <property type="evidence" value="ECO:0007669"/>
    <property type="project" value="UniProtKB-KW"/>
</dbReference>
<evidence type="ECO:0000256" key="5">
    <source>
        <dbReference type="ARBA" id="ARBA00022801"/>
    </source>
</evidence>
<dbReference type="InterPro" id="IPR050535">
    <property type="entry name" value="DNA_Repair-Maintenance_Comp"/>
</dbReference>
<feature type="domain" description="Nuclease SbcCD subunit D C-terminal" evidence="9">
    <location>
        <begin position="292"/>
        <end position="381"/>
    </location>
</feature>
<keyword evidence="4 7" id="KW-0540">Nuclease</keyword>
<dbReference type="InterPro" id="IPR004843">
    <property type="entry name" value="Calcineurin-like_PHP"/>
</dbReference>
<keyword evidence="7" id="KW-0255">Endonuclease</keyword>
<evidence type="ECO:0000313" key="11">
    <source>
        <dbReference type="Proteomes" id="UP000197032"/>
    </source>
</evidence>
<dbReference type="InterPro" id="IPR026843">
    <property type="entry name" value="SbcD_C"/>
</dbReference>
<dbReference type="RefSeq" id="WP_088555302.1">
    <property type="nucleotide sequence ID" value="NZ_BDGJ01000215.1"/>
</dbReference>
<dbReference type="AlphaFoldDB" id="A0A1Z5HY54"/>
<evidence type="ECO:0000313" key="10">
    <source>
        <dbReference type="EMBL" id="GAW94338.1"/>
    </source>
</evidence>
<feature type="domain" description="Calcineurin-like phosphoesterase" evidence="8">
    <location>
        <begin position="1"/>
        <end position="242"/>
    </location>
</feature>
<evidence type="ECO:0000256" key="6">
    <source>
        <dbReference type="ARBA" id="ARBA00022839"/>
    </source>
</evidence>
<gene>
    <name evidence="7" type="primary">sbcD</name>
    <name evidence="10" type="ORF">KKC1_34460</name>
</gene>
<dbReference type="Pfam" id="PF00149">
    <property type="entry name" value="Metallophos"/>
    <property type="match status" value="1"/>
</dbReference>
<dbReference type="InterPro" id="IPR004593">
    <property type="entry name" value="SbcD"/>
</dbReference>
<sequence>MRILHTSDWHLGRTLEGRSRLPEQLQFIDQLADIVKEEGVNLILVTGDVFDTYNPSAEAEELFFYALERLATGGKRAVVIIAGNHDSPDRIRAANPLALKHGISLVGYPGEKLTCGGSTGGVERVRTGKGWLEIAVPDAEQSAVIVTLPYPSESRLNELLSRELDEGAQQVAYSDRIKQILEESSRAFRADTVNLVAGHFFMAGGWESQSERPIQLGGALAVEPAALPSHAHYIALGHLHRPQAVEGTPAPCRYSGSPLAYSFSEANQQKEVVIVDAVPDKKTLVKEVKLNCGRPLKRWQVDSLEEVYAWCNRPENLKCWVELEMKLQEPLSSSQLAELRKLHPGIVNVRVILPEVERGPDEKRLSKMSLPEQFKLFVTRQRGVEPSKELVDFFLELVNEELGDLEDRAGGEAD</sequence>
<dbReference type="CDD" id="cd00840">
    <property type="entry name" value="MPP_Mre11_N"/>
    <property type="match status" value="1"/>
</dbReference>
<proteinExistence type="inferred from homology"/>
<dbReference type="Pfam" id="PF12320">
    <property type="entry name" value="SbcD_C"/>
    <property type="match status" value="1"/>
</dbReference>
<evidence type="ECO:0000259" key="9">
    <source>
        <dbReference type="Pfam" id="PF12320"/>
    </source>
</evidence>
<dbReference type="SUPFAM" id="SSF56300">
    <property type="entry name" value="Metallo-dependent phosphatases"/>
    <property type="match status" value="1"/>
</dbReference>
<evidence type="ECO:0000256" key="3">
    <source>
        <dbReference type="ARBA" id="ARBA00013365"/>
    </source>
</evidence>
<dbReference type="Proteomes" id="UP000197032">
    <property type="component" value="Unassembled WGS sequence"/>
</dbReference>
<evidence type="ECO:0000256" key="7">
    <source>
        <dbReference type="RuleBase" id="RU363069"/>
    </source>
</evidence>
<keyword evidence="5 7" id="KW-0378">Hydrolase</keyword>
<dbReference type="GO" id="GO:0006260">
    <property type="term" value="P:DNA replication"/>
    <property type="evidence" value="ECO:0007669"/>
    <property type="project" value="UniProtKB-KW"/>
</dbReference>
<dbReference type="OrthoDB" id="9773856at2"/>
<dbReference type="NCBIfam" id="TIGR00619">
    <property type="entry name" value="sbcd"/>
    <property type="match status" value="1"/>
</dbReference>
<comment type="function">
    <text evidence="7">SbcCD cleaves DNA hairpin structures. These structures can inhibit DNA replication and are intermediates in certain DNA recombination reactions. The complex acts as a 3'-&gt;5' double strand exonuclease that can open hairpins. It also has a 5' single-strand endonuclease activity.</text>
</comment>
<comment type="subunit">
    <text evidence="2 7">Heterodimer of SbcC and SbcD.</text>
</comment>
<evidence type="ECO:0000256" key="4">
    <source>
        <dbReference type="ARBA" id="ARBA00022722"/>
    </source>
</evidence>
<dbReference type="InterPro" id="IPR029052">
    <property type="entry name" value="Metallo-depent_PP-like"/>
</dbReference>